<dbReference type="AlphaFoldDB" id="A0A9P5U6V0"/>
<evidence type="ECO:0000313" key="2">
    <source>
        <dbReference type="EMBL" id="KAF9069225.1"/>
    </source>
</evidence>
<keyword evidence="3" id="KW-1185">Reference proteome</keyword>
<dbReference type="PANTHER" id="PTHR38123">
    <property type="entry name" value="CELL WALL SERINE-THREONINE-RICH GALACTOMANNOPROTEIN MP1 (AFU_ORTHOLOGUE AFUA_4G03240)"/>
    <property type="match status" value="1"/>
</dbReference>
<dbReference type="Gene3D" id="1.20.1280.140">
    <property type="match status" value="1"/>
</dbReference>
<dbReference type="InterPro" id="IPR021054">
    <property type="entry name" value="Cell_wall_mannoprotein_1"/>
</dbReference>
<keyword evidence="1" id="KW-0732">Signal</keyword>
<reference evidence="2" key="1">
    <citation type="submission" date="2020-11" db="EMBL/GenBank/DDBJ databases">
        <authorList>
            <consortium name="DOE Joint Genome Institute"/>
            <person name="Ahrendt S."/>
            <person name="Riley R."/>
            <person name="Andreopoulos W."/>
            <person name="Labutti K."/>
            <person name="Pangilinan J."/>
            <person name="Ruiz-Duenas F.J."/>
            <person name="Barrasa J.M."/>
            <person name="Sanchez-Garcia M."/>
            <person name="Camarero S."/>
            <person name="Miyauchi S."/>
            <person name="Serrano A."/>
            <person name="Linde D."/>
            <person name="Babiker R."/>
            <person name="Drula E."/>
            <person name="Ayuso-Fernandez I."/>
            <person name="Pacheco R."/>
            <person name="Padilla G."/>
            <person name="Ferreira P."/>
            <person name="Barriuso J."/>
            <person name="Kellner H."/>
            <person name="Castanera R."/>
            <person name="Alfaro M."/>
            <person name="Ramirez L."/>
            <person name="Pisabarro A.G."/>
            <person name="Kuo A."/>
            <person name="Tritt A."/>
            <person name="Lipzen A."/>
            <person name="He G."/>
            <person name="Yan M."/>
            <person name="Ng V."/>
            <person name="Cullen D."/>
            <person name="Martin F."/>
            <person name="Rosso M.-N."/>
            <person name="Henrissat B."/>
            <person name="Hibbett D."/>
            <person name="Martinez A.T."/>
            <person name="Grigoriev I.V."/>
        </authorList>
    </citation>
    <scope>NUCLEOTIDE SEQUENCE</scope>
    <source>
        <strain evidence="2">AH 40177</strain>
    </source>
</reference>
<proteinExistence type="predicted"/>
<dbReference type="Pfam" id="PF12296">
    <property type="entry name" value="HsbA"/>
    <property type="match status" value="1"/>
</dbReference>
<comment type="caution">
    <text evidence="2">The sequence shown here is derived from an EMBL/GenBank/DDBJ whole genome shotgun (WGS) entry which is preliminary data.</text>
</comment>
<feature type="chain" id="PRO_5040237718" evidence="1">
    <location>
        <begin position="19"/>
        <end position="172"/>
    </location>
</feature>
<sequence>MVRLTSFVALCAACVVSGQLTALEASLAAISSRVSVISNSVSAFPTAGGSSASAQAIHAQATGLVSAINAAVTPAKNTPVLDDTDATTLIDDFEEFIGDIFVTTINLVNRKAELQKLGVASTIATDLANLKAATKTFENAWVHVVPEDMATMATGITSAVDFALETASAAFA</sequence>
<dbReference type="PANTHER" id="PTHR38123:SF6">
    <property type="entry name" value="CELL WALL SERINE-THREONINE-RICH GALACTOMANNOPROTEIN MP1 (AFU_ORTHOLOGUE AFUA_4G03240)"/>
    <property type="match status" value="1"/>
</dbReference>
<evidence type="ECO:0000313" key="3">
    <source>
        <dbReference type="Proteomes" id="UP000772434"/>
    </source>
</evidence>
<dbReference type="Proteomes" id="UP000772434">
    <property type="component" value="Unassembled WGS sequence"/>
</dbReference>
<dbReference type="EMBL" id="JADNRY010000053">
    <property type="protein sequence ID" value="KAF9069225.1"/>
    <property type="molecule type" value="Genomic_DNA"/>
</dbReference>
<accession>A0A9P5U6V0</accession>
<name>A0A9P5U6V0_9AGAR</name>
<feature type="signal peptide" evidence="1">
    <location>
        <begin position="1"/>
        <end position="18"/>
    </location>
</feature>
<dbReference type="GO" id="GO:0005576">
    <property type="term" value="C:extracellular region"/>
    <property type="evidence" value="ECO:0007669"/>
    <property type="project" value="TreeGrafter"/>
</dbReference>
<organism evidence="2 3">
    <name type="scientific">Rhodocollybia butyracea</name>
    <dbReference type="NCBI Taxonomy" id="206335"/>
    <lineage>
        <taxon>Eukaryota</taxon>
        <taxon>Fungi</taxon>
        <taxon>Dikarya</taxon>
        <taxon>Basidiomycota</taxon>
        <taxon>Agaricomycotina</taxon>
        <taxon>Agaricomycetes</taxon>
        <taxon>Agaricomycetidae</taxon>
        <taxon>Agaricales</taxon>
        <taxon>Marasmiineae</taxon>
        <taxon>Omphalotaceae</taxon>
        <taxon>Rhodocollybia</taxon>
    </lineage>
</organism>
<gene>
    <name evidence="2" type="ORF">BDP27DRAFT_1363525</name>
</gene>
<protein>
    <submittedName>
        <fullName evidence="2">Hydrophobic surface binding protein A-domain-containing protein</fullName>
    </submittedName>
</protein>
<evidence type="ECO:0000256" key="1">
    <source>
        <dbReference type="SAM" id="SignalP"/>
    </source>
</evidence>